<evidence type="ECO:0000256" key="2">
    <source>
        <dbReference type="ARBA" id="ARBA00023128"/>
    </source>
</evidence>
<accession>A0AAG5CR73</accession>
<evidence type="ECO:0000256" key="3">
    <source>
        <dbReference type="ARBA" id="ARBA00023157"/>
    </source>
</evidence>
<sequence>MAFPDKEAREKCWKIRDDYWACLDKYAPDYQYEYSYQYPAIRHFDSEHIIQPGFQHLPLRVIFAWIIDS</sequence>
<dbReference type="InterPro" id="IPR048280">
    <property type="entry name" value="COX6B-like"/>
</dbReference>
<dbReference type="InterPro" id="IPR036549">
    <property type="entry name" value="CX6/COA6-like_sf"/>
</dbReference>
<organism evidence="4 5">
    <name type="scientific">Anopheles atroparvus</name>
    <name type="common">European mosquito</name>
    <dbReference type="NCBI Taxonomy" id="41427"/>
    <lineage>
        <taxon>Eukaryota</taxon>
        <taxon>Metazoa</taxon>
        <taxon>Ecdysozoa</taxon>
        <taxon>Arthropoda</taxon>
        <taxon>Hexapoda</taxon>
        <taxon>Insecta</taxon>
        <taxon>Pterygota</taxon>
        <taxon>Neoptera</taxon>
        <taxon>Endopterygota</taxon>
        <taxon>Diptera</taxon>
        <taxon>Nematocera</taxon>
        <taxon>Culicoidea</taxon>
        <taxon>Culicidae</taxon>
        <taxon>Anophelinae</taxon>
        <taxon>Anopheles</taxon>
    </lineage>
</organism>
<keyword evidence="3" id="KW-1015">Disulfide bond</keyword>
<proteinExistence type="predicted"/>
<dbReference type="Gene3D" id="1.10.10.140">
    <property type="entry name" value="Cytochrome c oxidase, subunit VIb"/>
    <property type="match status" value="1"/>
</dbReference>
<dbReference type="SUPFAM" id="SSF47694">
    <property type="entry name" value="Cytochrome c oxidase subunit h"/>
    <property type="match status" value="1"/>
</dbReference>
<dbReference type="Pfam" id="PF02297">
    <property type="entry name" value="COX6B"/>
    <property type="match status" value="1"/>
</dbReference>
<keyword evidence="5" id="KW-1185">Reference proteome</keyword>
<dbReference type="AlphaFoldDB" id="A0AAG5CR73"/>
<comment type="subcellular location">
    <subcellularLocation>
        <location evidence="1">Mitochondrion</location>
    </subcellularLocation>
</comment>
<dbReference type="EnsemblMetazoa" id="ENSAATROPT001381">
    <property type="protein sequence ID" value="ENSAATROPP001327"/>
    <property type="gene ID" value="ENSAATROPG001100"/>
</dbReference>
<keyword evidence="2" id="KW-0496">Mitochondrion</keyword>
<dbReference type="Proteomes" id="UP000075880">
    <property type="component" value="Unassembled WGS sequence"/>
</dbReference>
<reference evidence="4" key="1">
    <citation type="submission" date="2024-04" db="UniProtKB">
        <authorList>
            <consortium name="EnsemblMetazoa"/>
        </authorList>
    </citation>
    <scope>IDENTIFICATION</scope>
    <source>
        <strain evidence="4">EBRO</strain>
    </source>
</reference>
<evidence type="ECO:0000256" key="1">
    <source>
        <dbReference type="ARBA" id="ARBA00004173"/>
    </source>
</evidence>
<evidence type="ECO:0000313" key="5">
    <source>
        <dbReference type="Proteomes" id="UP000075880"/>
    </source>
</evidence>
<dbReference type="GO" id="GO:0005739">
    <property type="term" value="C:mitochondrion"/>
    <property type="evidence" value="ECO:0007669"/>
    <property type="project" value="UniProtKB-SubCell"/>
</dbReference>
<protein>
    <submittedName>
        <fullName evidence="4">Uncharacterized protein</fullName>
    </submittedName>
</protein>
<name>A0AAG5CR73_ANOAO</name>
<evidence type="ECO:0000313" key="4">
    <source>
        <dbReference type="EnsemblMetazoa" id="ENSAATROPP001327"/>
    </source>
</evidence>